<proteinExistence type="predicted"/>
<dbReference type="AlphaFoldDB" id="A0A1R2CX72"/>
<accession>A0A1R2CX72</accession>
<keyword evidence="2" id="KW-1185">Reference proteome</keyword>
<gene>
    <name evidence="1" type="ORF">SteCoe_3434</name>
</gene>
<protein>
    <submittedName>
        <fullName evidence="1">Uncharacterized protein</fullName>
    </submittedName>
</protein>
<evidence type="ECO:0000313" key="1">
    <source>
        <dbReference type="EMBL" id="OMJ93596.1"/>
    </source>
</evidence>
<organism evidence="1 2">
    <name type="scientific">Stentor coeruleus</name>
    <dbReference type="NCBI Taxonomy" id="5963"/>
    <lineage>
        <taxon>Eukaryota</taxon>
        <taxon>Sar</taxon>
        <taxon>Alveolata</taxon>
        <taxon>Ciliophora</taxon>
        <taxon>Postciliodesmatophora</taxon>
        <taxon>Heterotrichea</taxon>
        <taxon>Heterotrichida</taxon>
        <taxon>Stentoridae</taxon>
        <taxon>Stentor</taxon>
    </lineage>
</organism>
<comment type="caution">
    <text evidence="1">The sequence shown here is derived from an EMBL/GenBank/DDBJ whole genome shotgun (WGS) entry which is preliminary data.</text>
</comment>
<dbReference type="Proteomes" id="UP000187209">
    <property type="component" value="Unassembled WGS sequence"/>
</dbReference>
<dbReference type="EMBL" id="MPUH01000040">
    <property type="protein sequence ID" value="OMJ93596.1"/>
    <property type="molecule type" value="Genomic_DNA"/>
</dbReference>
<evidence type="ECO:0000313" key="2">
    <source>
        <dbReference type="Proteomes" id="UP000187209"/>
    </source>
</evidence>
<dbReference type="SUPFAM" id="SSF50494">
    <property type="entry name" value="Trypsin-like serine proteases"/>
    <property type="match status" value="1"/>
</dbReference>
<sequence>MNRRGLGCVIIRQREANGMMFEEPTVELEAEKKFVLIHKLGGTGFIIQRFEKPFKVKFPNYFALGIVITASHTCYSPLTFLEEGAEIDCGFSAHQTGVMKLIPLKCFCVYSGEELYASNGNPYCLPGDVAICLLVSRFIDVDFEVIPLSVCRKNSSCSIIGFPSINIENPISIYPYFGDDNQNARRKILNVFHNDKALVESKGKVLHNKNLLEISCSAINGMSGAPVIVDDCAVGVFVGGPPLPGQRDLIKLASIINSRINLDEAWHIFQSLKNNDVYYRKPIFEALNKDARLNEYFLGWFLTENRLLPIELDLIYSLFRKTNFNPVELMRKSKSSCKTVLFVAVNDCLAFYKNLNELSFNTAISTKHPIFTKIHALLHEFSLIDKQNKSILEIRNFFIYN</sequence>
<name>A0A1R2CX72_9CILI</name>
<reference evidence="1 2" key="1">
    <citation type="submission" date="2016-11" db="EMBL/GenBank/DDBJ databases">
        <title>The macronuclear genome of Stentor coeruleus: a giant cell with tiny introns.</title>
        <authorList>
            <person name="Slabodnick M."/>
            <person name="Ruby J.G."/>
            <person name="Reiff S.B."/>
            <person name="Swart E.C."/>
            <person name="Gosai S."/>
            <person name="Prabakaran S."/>
            <person name="Witkowska E."/>
            <person name="Larue G.E."/>
            <person name="Fisher S."/>
            <person name="Freeman R.M."/>
            <person name="Gunawardena J."/>
            <person name="Chu W."/>
            <person name="Stover N.A."/>
            <person name="Gregory B.D."/>
            <person name="Nowacki M."/>
            <person name="Derisi J."/>
            <person name="Roy S.W."/>
            <person name="Marshall W.F."/>
            <person name="Sood P."/>
        </authorList>
    </citation>
    <scope>NUCLEOTIDE SEQUENCE [LARGE SCALE GENOMIC DNA]</scope>
    <source>
        <strain evidence="1">WM001</strain>
    </source>
</reference>
<dbReference type="InterPro" id="IPR009003">
    <property type="entry name" value="Peptidase_S1_PA"/>
</dbReference>